<evidence type="ECO:0000256" key="10">
    <source>
        <dbReference type="ARBA" id="ARBA00023268"/>
    </source>
</evidence>
<dbReference type="InterPro" id="IPR050161">
    <property type="entry name" value="Siro_Cobalamin_biosynth"/>
</dbReference>
<dbReference type="CDD" id="cd11642">
    <property type="entry name" value="SUMT"/>
    <property type="match status" value="1"/>
</dbReference>
<evidence type="ECO:0000313" key="15">
    <source>
        <dbReference type="EMBL" id="PSU89281.1"/>
    </source>
</evidence>
<evidence type="ECO:0000259" key="14">
    <source>
        <dbReference type="Pfam" id="PF00590"/>
    </source>
</evidence>
<accession>A0A2T3KAR2</accession>
<gene>
    <name evidence="15" type="primary">cobA</name>
    <name evidence="15" type="ORF">C9J27_24625</name>
</gene>
<dbReference type="UniPathway" id="UPA00262">
    <property type="reaction ID" value="UER00211"/>
</dbReference>
<dbReference type="RefSeq" id="WP_081045175.1">
    <property type="nucleotide sequence ID" value="NZ_JAUZMX010000001.1"/>
</dbReference>
<evidence type="ECO:0000256" key="4">
    <source>
        <dbReference type="ARBA" id="ARBA00022603"/>
    </source>
</evidence>
<dbReference type="PANTHER" id="PTHR45790">
    <property type="entry name" value="SIROHEME SYNTHASE-RELATED"/>
    <property type="match status" value="1"/>
</dbReference>
<dbReference type="EMBL" id="PYNF01000047">
    <property type="protein sequence ID" value="PSU89281.1"/>
    <property type="molecule type" value="Genomic_DNA"/>
</dbReference>
<dbReference type="GO" id="GO:0016491">
    <property type="term" value="F:oxidoreductase activity"/>
    <property type="evidence" value="ECO:0007669"/>
    <property type="project" value="UniProtKB-KW"/>
</dbReference>
<keyword evidence="6" id="KW-0949">S-adenosyl-L-methionine</keyword>
<dbReference type="GO" id="GO:0032259">
    <property type="term" value="P:methylation"/>
    <property type="evidence" value="ECO:0007669"/>
    <property type="project" value="UniProtKB-KW"/>
</dbReference>
<evidence type="ECO:0000256" key="5">
    <source>
        <dbReference type="ARBA" id="ARBA00022679"/>
    </source>
</evidence>
<evidence type="ECO:0000256" key="1">
    <source>
        <dbReference type="ARBA" id="ARBA00005879"/>
    </source>
</evidence>
<name>A0A2T3KAR2_9GAMM</name>
<dbReference type="InterPro" id="IPR035996">
    <property type="entry name" value="4pyrrol_Methylase_sf"/>
</dbReference>
<proteinExistence type="inferred from homology"/>
<evidence type="ECO:0000256" key="12">
    <source>
        <dbReference type="ARBA" id="ARBA00060548"/>
    </source>
</evidence>
<dbReference type="NCBIfam" id="TIGR01469">
    <property type="entry name" value="cobA_cysG_Cterm"/>
    <property type="match status" value="1"/>
</dbReference>
<dbReference type="NCBIfam" id="NF004790">
    <property type="entry name" value="PRK06136.1"/>
    <property type="match status" value="1"/>
</dbReference>
<dbReference type="AlphaFoldDB" id="A0A2T3KAR2"/>
<dbReference type="PROSITE" id="PS00840">
    <property type="entry name" value="SUMT_2"/>
    <property type="match status" value="1"/>
</dbReference>
<dbReference type="SUPFAM" id="SSF53790">
    <property type="entry name" value="Tetrapyrrole methylase"/>
    <property type="match status" value="1"/>
</dbReference>
<reference evidence="15 16" key="1">
    <citation type="submission" date="2018-01" db="EMBL/GenBank/DDBJ databases">
        <title>Whole genome sequencing of Histamine producing bacteria.</title>
        <authorList>
            <person name="Butler K."/>
        </authorList>
    </citation>
    <scope>NUCLEOTIDE SEQUENCE [LARGE SCALE GENOMIC DNA]</scope>
    <source>
        <strain evidence="15 16">FS-7.2</strain>
    </source>
</reference>
<evidence type="ECO:0000256" key="8">
    <source>
        <dbReference type="ARBA" id="ARBA00023239"/>
    </source>
</evidence>
<dbReference type="Pfam" id="PF00590">
    <property type="entry name" value="TP_methylase"/>
    <property type="match status" value="1"/>
</dbReference>
<comment type="similarity">
    <text evidence="1 13">Belongs to the precorrin methyltransferase family.</text>
</comment>
<dbReference type="InterPro" id="IPR000878">
    <property type="entry name" value="4pyrrol_Mease"/>
</dbReference>
<dbReference type="Gene3D" id="3.40.1010.10">
    <property type="entry name" value="Cobalt-precorrin-4 Transmethylase, Domain 1"/>
    <property type="match status" value="1"/>
</dbReference>
<evidence type="ECO:0000256" key="2">
    <source>
        <dbReference type="ARBA" id="ARBA00012162"/>
    </source>
</evidence>
<dbReference type="GO" id="GO:0009236">
    <property type="term" value="P:cobalamin biosynthetic process"/>
    <property type="evidence" value="ECO:0007669"/>
    <property type="project" value="UniProtKB-KW"/>
</dbReference>
<keyword evidence="10" id="KW-0511">Multifunctional enzyme</keyword>
<dbReference type="FunFam" id="3.30.950.10:FF:000001">
    <property type="entry name" value="Siroheme synthase"/>
    <property type="match status" value="1"/>
</dbReference>
<comment type="caution">
    <text evidence="15">The sequence shown here is derived from an EMBL/GenBank/DDBJ whole genome shotgun (WGS) entry which is preliminary data.</text>
</comment>
<evidence type="ECO:0000256" key="11">
    <source>
        <dbReference type="ARBA" id="ARBA00025705"/>
    </source>
</evidence>
<keyword evidence="8" id="KW-0456">Lyase</keyword>
<sequence>MEKTPTNNIVPHNINENDTAIVSLVGAGPGDPELLTIKALNVINHADVILYDHLVSPEIVALFPIHANTIAVGKRFNCCSTPQKTINQLMLDFALKGQSVCRLKGGDPFIFGRGGEEALYLEQHHIRYQVIPGITAAMGCCAYSGIPITHRNVSRGFTVITAHGNDYDIDWPTLAQLQHTIIFYMGLHKVAWIAQQLIAAGVSSQTPMAIISQGTTPQHTHLISTLIELPQQLALNPLASPALIVVGDVVRFANQIHSIPDSVNNVLAL</sequence>
<dbReference type="PROSITE" id="PS00839">
    <property type="entry name" value="SUMT_1"/>
    <property type="match status" value="1"/>
</dbReference>
<dbReference type="Gene3D" id="3.30.950.10">
    <property type="entry name" value="Methyltransferase, Cobalt-precorrin-4 Transmethylase, Domain 2"/>
    <property type="match status" value="1"/>
</dbReference>
<dbReference type="InterPro" id="IPR003043">
    <property type="entry name" value="Uropor_MeTrfase_CS"/>
</dbReference>
<dbReference type="InterPro" id="IPR014777">
    <property type="entry name" value="4pyrrole_Mease_sub1"/>
</dbReference>
<dbReference type="FunFam" id="3.40.1010.10:FF:000001">
    <property type="entry name" value="Siroheme synthase"/>
    <property type="match status" value="1"/>
</dbReference>
<dbReference type="InterPro" id="IPR006366">
    <property type="entry name" value="CobA/CysG_C"/>
</dbReference>
<protein>
    <recommendedName>
        <fullName evidence="2">uroporphyrinogen-III C-methyltransferase</fullName>
        <ecNumber evidence="2">2.1.1.107</ecNumber>
    </recommendedName>
</protein>
<evidence type="ECO:0000256" key="7">
    <source>
        <dbReference type="ARBA" id="ARBA00023002"/>
    </source>
</evidence>
<dbReference type="GO" id="GO:0019354">
    <property type="term" value="P:siroheme biosynthetic process"/>
    <property type="evidence" value="ECO:0007669"/>
    <property type="project" value="UniProtKB-UniPathway"/>
</dbReference>
<dbReference type="GO" id="GO:0004851">
    <property type="term" value="F:uroporphyrin-III C-methyltransferase activity"/>
    <property type="evidence" value="ECO:0007669"/>
    <property type="project" value="UniProtKB-EC"/>
</dbReference>
<evidence type="ECO:0000256" key="9">
    <source>
        <dbReference type="ARBA" id="ARBA00023244"/>
    </source>
</evidence>
<evidence type="ECO:0000256" key="13">
    <source>
        <dbReference type="RuleBase" id="RU003960"/>
    </source>
</evidence>
<keyword evidence="3" id="KW-0169">Cobalamin biosynthesis</keyword>
<keyword evidence="7" id="KW-0560">Oxidoreductase</keyword>
<feature type="domain" description="Tetrapyrrole methylase" evidence="14">
    <location>
        <begin position="22"/>
        <end position="229"/>
    </location>
</feature>
<comment type="pathway">
    <text evidence="12">Cofactor biosynthesis; adenosylcobalamin biosynthesis; precorrin-2 from uroporphyrinogen III: step 1/1.</text>
</comment>
<keyword evidence="5 13" id="KW-0808">Transferase</keyword>
<comment type="pathway">
    <text evidence="11">Porphyrin-containing compound metabolism; siroheme biosynthesis; precorrin-2 from uroporphyrinogen III: step 1/1.</text>
</comment>
<dbReference type="GO" id="GO:0016829">
    <property type="term" value="F:lyase activity"/>
    <property type="evidence" value="ECO:0007669"/>
    <property type="project" value="UniProtKB-KW"/>
</dbReference>
<dbReference type="PANTHER" id="PTHR45790:SF3">
    <property type="entry name" value="S-ADENOSYL-L-METHIONINE-DEPENDENT UROPORPHYRINOGEN III METHYLTRANSFERASE, CHLOROPLASTIC"/>
    <property type="match status" value="1"/>
</dbReference>
<dbReference type="InterPro" id="IPR014776">
    <property type="entry name" value="4pyrrole_Mease_sub2"/>
</dbReference>
<keyword evidence="9" id="KW-0627">Porphyrin biosynthesis</keyword>
<dbReference type="Proteomes" id="UP000241426">
    <property type="component" value="Unassembled WGS sequence"/>
</dbReference>
<evidence type="ECO:0000256" key="3">
    <source>
        <dbReference type="ARBA" id="ARBA00022573"/>
    </source>
</evidence>
<dbReference type="EC" id="2.1.1.107" evidence="2"/>
<evidence type="ECO:0000313" key="16">
    <source>
        <dbReference type="Proteomes" id="UP000241426"/>
    </source>
</evidence>
<organism evidence="15 16">
    <name type="scientific">Photobacterium kishitanii</name>
    <dbReference type="NCBI Taxonomy" id="318456"/>
    <lineage>
        <taxon>Bacteria</taxon>
        <taxon>Pseudomonadati</taxon>
        <taxon>Pseudomonadota</taxon>
        <taxon>Gammaproteobacteria</taxon>
        <taxon>Vibrionales</taxon>
        <taxon>Vibrionaceae</taxon>
        <taxon>Photobacterium</taxon>
    </lineage>
</organism>
<keyword evidence="4 13" id="KW-0489">Methyltransferase</keyword>
<evidence type="ECO:0000256" key="6">
    <source>
        <dbReference type="ARBA" id="ARBA00022691"/>
    </source>
</evidence>